<feature type="domain" description="VRR-NUC" evidence="4">
    <location>
        <begin position="15"/>
        <end position="115"/>
    </location>
</feature>
<comment type="cofactor">
    <cofactor evidence="1">
        <name>Mg(2+)</name>
        <dbReference type="ChEBI" id="CHEBI:18420"/>
    </cofactor>
</comment>
<evidence type="ECO:0000256" key="1">
    <source>
        <dbReference type="ARBA" id="ARBA00001946"/>
    </source>
</evidence>
<proteinExistence type="predicted"/>
<organism evidence="5 6">
    <name type="scientific">Bradyrhizobium lablabi</name>
    <dbReference type="NCBI Taxonomy" id="722472"/>
    <lineage>
        <taxon>Bacteria</taxon>
        <taxon>Pseudomonadati</taxon>
        <taxon>Pseudomonadota</taxon>
        <taxon>Alphaproteobacteria</taxon>
        <taxon>Hyphomicrobiales</taxon>
        <taxon>Nitrobacteraceae</taxon>
        <taxon>Bradyrhizobium</taxon>
    </lineage>
</organism>
<evidence type="ECO:0000256" key="2">
    <source>
        <dbReference type="ARBA" id="ARBA00022722"/>
    </source>
</evidence>
<gene>
    <name evidence="5" type="ORF">CQ14_06635</name>
</gene>
<evidence type="ECO:0000259" key="4">
    <source>
        <dbReference type="SMART" id="SM00990"/>
    </source>
</evidence>
<evidence type="ECO:0000313" key="6">
    <source>
        <dbReference type="Proteomes" id="UP000051660"/>
    </source>
</evidence>
<dbReference type="AlphaFoldDB" id="A0A0R3MLZ8"/>
<dbReference type="Proteomes" id="UP000051660">
    <property type="component" value="Unassembled WGS sequence"/>
</dbReference>
<name>A0A0R3MLZ8_9BRAD</name>
<comment type="caution">
    <text evidence="5">The sequence shown here is derived from an EMBL/GenBank/DDBJ whole genome shotgun (WGS) entry which is preliminary data.</text>
</comment>
<dbReference type="EMBL" id="LLYB01000081">
    <property type="protein sequence ID" value="KRR21320.1"/>
    <property type="molecule type" value="Genomic_DNA"/>
</dbReference>
<dbReference type="RefSeq" id="WP_057859778.1">
    <property type="nucleotide sequence ID" value="NZ_LLYB01000081.1"/>
</dbReference>
<keyword evidence="2" id="KW-0540">Nuclease</keyword>
<accession>A0A0R3MLZ8</accession>
<dbReference type="GO" id="GO:0004518">
    <property type="term" value="F:nuclease activity"/>
    <property type="evidence" value="ECO:0007669"/>
    <property type="project" value="UniProtKB-KW"/>
</dbReference>
<dbReference type="GO" id="GO:0003676">
    <property type="term" value="F:nucleic acid binding"/>
    <property type="evidence" value="ECO:0007669"/>
    <property type="project" value="InterPro"/>
</dbReference>
<evidence type="ECO:0000256" key="3">
    <source>
        <dbReference type="ARBA" id="ARBA00022801"/>
    </source>
</evidence>
<keyword evidence="3" id="KW-0378">Hydrolase</keyword>
<reference evidence="5 6" key="1">
    <citation type="submission" date="2014-03" db="EMBL/GenBank/DDBJ databases">
        <title>Bradyrhizobium valentinum sp. nov., isolated from effective nodules of Lupinus mariae-josephae, a lupine endemic of basic-lime soils in Eastern Spain.</title>
        <authorList>
            <person name="Duran D."/>
            <person name="Rey L."/>
            <person name="Navarro A."/>
            <person name="Busquets A."/>
            <person name="Imperial J."/>
            <person name="Ruiz-Argueso T."/>
        </authorList>
    </citation>
    <scope>NUCLEOTIDE SEQUENCE [LARGE SCALE GENOMIC DNA]</scope>
    <source>
        <strain evidence="5 6">CCBAU 23086</strain>
    </source>
</reference>
<protein>
    <recommendedName>
        <fullName evidence="4">VRR-NUC domain-containing protein</fullName>
    </recommendedName>
</protein>
<dbReference type="GO" id="GO:0016788">
    <property type="term" value="F:hydrolase activity, acting on ester bonds"/>
    <property type="evidence" value="ECO:0007669"/>
    <property type="project" value="InterPro"/>
</dbReference>
<sequence>MIAFACRVDHDPREPSEHKLQTQVIDLIDIGKTHPDIFAFAIPNAGRRGFQTATKMKAEGLRAGVADVCVMLLEGRTGWLELKKRKGGRQSDEQKGFEARCKRLGHPYALARTLDEAITALVRWGVLKPTNF</sequence>
<dbReference type="SMART" id="SM00990">
    <property type="entry name" value="VRR_NUC"/>
    <property type="match status" value="1"/>
</dbReference>
<dbReference type="InterPro" id="IPR014883">
    <property type="entry name" value="VRR_NUC"/>
</dbReference>
<evidence type="ECO:0000313" key="5">
    <source>
        <dbReference type="EMBL" id="KRR21320.1"/>
    </source>
</evidence>
<dbReference type="OrthoDB" id="5070at2"/>
<dbReference type="InterPro" id="IPR011856">
    <property type="entry name" value="tRNA_endonuc-like_dom_sf"/>
</dbReference>
<dbReference type="Gene3D" id="3.40.1350.10">
    <property type="match status" value="1"/>
</dbReference>